<keyword evidence="1" id="KW-0472">Membrane</keyword>
<gene>
    <name evidence="2" type="ORF">ENN98_02315</name>
</gene>
<keyword evidence="1" id="KW-0812">Transmembrane</keyword>
<evidence type="ECO:0000256" key="1">
    <source>
        <dbReference type="SAM" id="Phobius"/>
    </source>
</evidence>
<name>A0A7C2X9L8_9BACT</name>
<dbReference type="Proteomes" id="UP000885986">
    <property type="component" value="Unassembled WGS sequence"/>
</dbReference>
<accession>A0A7C2X9L8</accession>
<dbReference type="AlphaFoldDB" id="A0A7C2X9L8"/>
<feature type="transmembrane region" description="Helical" evidence="1">
    <location>
        <begin position="6"/>
        <end position="28"/>
    </location>
</feature>
<organism evidence="2">
    <name type="scientific">Desulfurivibrio alkaliphilus</name>
    <dbReference type="NCBI Taxonomy" id="427923"/>
    <lineage>
        <taxon>Bacteria</taxon>
        <taxon>Pseudomonadati</taxon>
        <taxon>Thermodesulfobacteriota</taxon>
        <taxon>Desulfobulbia</taxon>
        <taxon>Desulfobulbales</taxon>
        <taxon>Desulfobulbaceae</taxon>
        <taxon>Desulfurivibrio</taxon>
    </lineage>
</organism>
<dbReference type="EMBL" id="DSDS01000053">
    <property type="protein sequence ID" value="HET97537.1"/>
    <property type="molecule type" value="Genomic_DNA"/>
</dbReference>
<evidence type="ECO:0000313" key="2">
    <source>
        <dbReference type="EMBL" id="HET97537.1"/>
    </source>
</evidence>
<reference evidence="2" key="1">
    <citation type="journal article" date="2020" name="mSystems">
        <title>Genome- and Community-Level Interaction Insights into Carbon Utilization and Element Cycling Functions of Hydrothermarchaeota in Hydrothermal Sediment.</title>
        <authorList>
            <person name="Zhou Z."/>
            <person name="Liu Y."/>
            <person name="Xu W."/>
            <person name="Pan J."/>
            <person name="Luo Z.H."/>
            <person name="Li M."/>
        </authorList>
    </citation>
    <scope>NUCLEOTIDE SEQUENCE [LARGE SCALE GENOMIC DNA]</scope>
    <source>
        <strain evidence="2">SpSt-1224</strain>
    </source>
</reference>
<protein>
    <submittedName>
        <fullName evidence="2">Uncharacterized protein</fullName>
    </submittedName>
</protein>
<proteinExistence type="predicted"/>
<sequence length="71" mass="7693">MIARVLTVVLVVLAGALIGGTIFLHSFVKQRLTGNYMDSVHILFDSFKEGVKGSLERGQMKTFLQAAAPAE</sequence>
<keyword evidence="1" id="KW-1133">Transmembrane helix</keyword>
<comment type="caution">
    <text evidence="2">The sequence shown here is derived from an EMBL/GenBank/DDBJ whole genome shotgun (WGS) entry which is preliminary data.</text>
</comment>